<dbReference type="PANTHER" id="PTHR28041">
    <property type="entry name" value="54S RIBOSOMAL PROTEIN L25, MITOCHONDRIAL"/>
    <property type="match status" value="1"/>
</dbReference>
<evidence type="ECO:0000313" key="3">
    <source>
        <dbReference type="EMBL" id="RPA86945.1"/>
    </source>
</evidence>
<organism evidence="3 4">
    <name type="scientific">Ascobolus immersus RN42</name>
    <dbReference type="NCBI Taxonomy" id="1160509"/>
    <lineage>
        <taxon>Eukaryota</taxon>
        <taxon>Fungi</taxon>
        <taxon>Dikarya</taxon>
        <taxon>Ascomycota</taxon>
        <taxon>Pezizomycotina</taxon>
        <taxon>Pezizomycetes</taxon>
        <taxon>Pezizales</taxon>
        <taxon>Ascobolaceae</taxon>
        <taxon>Ascobolus</taxon>
    </lineage>
</organism>
<accession>A0A3N4ILC6</accession>
<dbReference type="InterPro" id="IPR037507">
    <property type="entry name" value="Ribosomal_mL59"/>
</dbReference>
<proteinExistence type="predicted"/>
<evidence type="ECO:0000256" key="1">
    <source>
        <dbReference type="SAM" id="MobiDB-lite"/>
    </source>
</evidence>
<dbReference type="STRING" id="1160509.A0A3N4ILC6"/>
<keyword evidence="4" id="KW-1185">Reference proteome</keyword>
<sequence>MPTTADYINLARSLPPQLIRFFTKYPPGKPISPISNPFTPTKVAATGRWMGPRYSLRRQADICKLARTYGVEELLPHSKKSAVAKEERRELGKTMKGMDKVKGHAWERHLASKLEARKQAMENMPQLIDKWKRSGHGRGWKNWPK</sequence>
<feature type="domain" description="Large ribosomal subunit protein mL59" evidence="2">
    <location>
        <begin position="17"/>
        <end position="132"/>
    </location>
</feature>
<gene>
    <name evidence="3" type="ORF">BJ508DRAFT_411093</name>
</gene>
<feature type="region of interest" description="Disordered" evidence="1">
    <location>
        <begin position="79"/>
        <end position="99"/>
    </location>
</feature>
<evidence type="ECO:0000313" key="4">
    <source>
        <dbReference type="Proteomes" id="UP000275078"/>
    </source>
</evidence>
<dbReference type="OrthoDB" id="18529at2759"/>
<evidence type="ECO:0000259" key="2">
    <source>
        <dbReference type="Pfam" id="PF18126"/>
    </source>
</evidence>
<protein>
    <recommendedName>
        <fullName evidence="2">Large ribosomal subunit protein mL59 domain-containing protein</fullName>
    </recommendedName>
</protein>
<dbReference type="GO" id="GO:0003735">
    <property type="term" value="F:structural constituent of ribosome"/>
    <property type="evidence" value="ECO:0007669"/>
    <property type="project" value="InterPro"/>
</dbReference>
<dbReference type="Proteomes" id="UP000275078">
    <property type="component" value="Unassembled WGS sequence"/>
</dbReference>
<name>A0A3N4ILC6_ASCIM</name>
<dbReference type="GO" id="GO:0005762">
    <property type="term" value="C:mitochondrial large ribosomal subunit"/>
    <property type="evidence" value="ECO:0007669"/>
    <property type="project" value="InterPro"/>
</dbReference>
<dbReference type="PANTHER" id="PTHR28041:SF1">
    <property type="entry name" value="LARGE RIBOSOMAL SUBUNIT PROTEIN ML59"/>
    <property type="match status" value="1"/>
</dbReference>
<dbReference type="Pfam" id="PF18126">
    <property type="entry name" value="Mitoc_mL59"/>
    <property type="match status" value="1"/>
</dbReference>
<feature type="compositionally biased region" description="Basic and acidic residues" evidence="1">
    <location>
        <begin position="83"/>
        <end position="99"/>
    </location>
</feature>
<dbReference type="AlphaFoldDB" id="A0A3N4ILC6"/>
<reference evidence="3 4" key="1">
    <citation type="journal article" date="2018" name="Nat. Ecol. Evol.">
        <title>Pezizomycetes genomes reveal the molecular basis of ectomycorrhizal truffle lifestyle.</title>
        <authorList>
            <person name="Murat C."/>
            <person name="Payen T."/>
            <person name="Noel B."/>
            <person name="Kuo A."/>
            <person name="Morin E."/>
            <person name="Chen J."/>
            <person name="Kohler A."/>
            <person name="Krizsan K."/>
            <person name="Balestrini R."/>
            <person name="Da Silva C."/>
            <person name="Montanini B."/>
            <person name="Hainaut M."/>
            <person name="Levati E."/>
            <person name="Barry K.W."/>
            <person name="Belfiori B."/>
            <person name="Cichocki N."/>
            <person name="Clum A."/>
            <person name="Dockter R.B."/>
            <person name="Fauchery L."/>
            <person name="Guy J."/>
            <person name="Iotti M."/>
            <person name="Le Tacon F."/>
            <person name="Lindquist E.A."/>
            <person name="Lipzen A."/>
            <person name="Malagnac F."/>
            <person name="Mello A."/>
            <person name="Molinier V."/>
            <person name="Miyauchi S."/>
            <person name="Poulain J."/>
            <person name="Riccioni C."/>
            <person name="Rubini A."/>
            <person name="Sitrit Y."/>
            <person name="Splivallo R."/>
            <person name="Traeger S."/>
            <person name="Wang M."/>
            <person name="Zifcakova L."/>
            <person name="Wipf D."/>
            <person name="Zambonelli A."/>
            <person name="Paolocci F."/>
            <person name="Nowrousian M."/>
            <person name="Ottonello S."/>
            <person name="Baldrian P."/>
            <person name="Spatafora J.W."/>
            <person name="Henrissat B."/>
            <person name="Nagy L.G."/>
            <person name="Aury J.M."/>
            <person name="Wincker P."/>
            <person name="Grigoriev I.V."/>
            <person name="Bonfante P."/>
            <person name="Martin F.M."/>
        </authorList>
    </citation>
    <scope>NUCLEOTIDE SEQUENCE [LARGE SCALE GENOMIC DNA]</scope>
    <source>
        <strain evidence="3 4">RN42</strain>
    </source>
</reference>
<dbReference type="InterPro" id="IPR040922">
    <property type="entry name" value="Ribosomal_mL59_dom"/>
</dbReference>
<dbReference type="EMBL" id="ML119648">
    <property type="protein sequence ID" value="RPA86945.1"/>
    <property type="molecule type" value="Genomic_DNA"/>
</dbReference>